<feature type="compositionally biased region" description="Acidic residues" evidence="1">
    <location>
        <begin position="823"/>
        <end position="833"/>
    </location>
</feature>
<evidence type="ECO:0000313" key="2">
    <source>
        <dbReference type="EMBL" id="CAH7689914.1"/>
    </source>
</evidence>
<feature type="compositionally biased region" description="Basic and acidic residues" evidence="1">
    <location>
        <begin position="754"/>
        <end position="788"/>
    </location>
</feature>
<feature type="compositionally biased region" description="Basic residues" evidence="1">
    <location>
        <begin position="633"/>
        <end position="642"/>
    </location>
</feature>
<feature type="compositionally biased region" description="Basic and acidic residues" evidence="1">
    <location>
        <begin position="373"/>
        <end position="386"/>
    </location>
</feature>
<evidence type="ECO:0000256" key="1">
    <source>
        <dbReference type="SAM" id="MobiDB-lite"/>
    </source>
</evidence>
<feature type="compositionally biased region" description="Polar residues" evidence="1">
    <location>
        <begin position="440"/>
        <end position="451"/>
    </location>
</feature>
<feature type="region of interest" description="Disordered" evidence="1">
    <location>
        <begin position="237"/>
        <end position="645"/>
    </location>
</feature>
<comment type="caution">
    <text evidence="2">The sequence shown here is derived from an EMBL/GenBank/DDBJ whole genome shotgun (WGS) entry which is preliminary data.</text>
</comment>
<feature type="compositionally biased region" description="Acidic residues" evidence="1">
    <location>
        <begin position="740"/>
        <end position="753"/>
    </location>
</feature>
<feature type="compositionally biased region" description="Basic and acidic residues" evidence="1">
    <location>
        <begin position="534"/>
        <end position="550"/>
    </location>
</feature>
<feature type="compositionally biased region" description="Acidic residues" evidence="1">
    <location>
        <begin position="65"/>
        <end position="77"/>
    </location>
</feature>
<sequence length="887" mass="98485">MSRMTRSNSRIASQTVRKDSTNPESQHQPKSRLEVMLPRTSSSSDLSISPKRSDSKPDSSGNENANEEGDESSDVDVLDEKNSEDKSQSDTHSFSATMLIPPETGQVAQNLETGFQESESLEAIQVFFSGLEERHQESVAEASGHSGSLLRILEERLKDNPNIFNENSTNLISSHSPSIPPSQSVIHNSKSYSLNLQKDNLYKSNSGPTDSGDQVNGGKSLSFVFNKKQDNASQIQFETPNDDSYSHDGSEGPVSRSPIIIAHSDKNIIERSCSPRSQSEQRAKGLKGVKKFSTETSSQIQASHKLSEVRTHSLSNAQSRSPGAKSTDGEKKALERKNTSRKTPFLSKKSCALTDAQISSKSDAQSQSSGTKITDKKRAASPERKNTPKTALSSIRKGHTAPEIHMPEPLLYDTQSPLSPSNPQNLTNNGNLTTLPVNNAARTPSPSATPRNTHKTSLEKQSKPNDEQDDNEALFVQLSTTRAQGEKNVNLEAGNNDGDGTFLEGSSSRGKKVSWEKATETNRKKSESAGISTSEDRSQDDLNSKFDATKKSKKHKKGGRSDQGGKSKAHTSSEKSGSDGSEDSSKSRSKSRQRSKNNKNLAQNDRRGESITFTSSEESSSEDTDESITSTSKSRRRLRKTKTPVGRSFWTKEQEKLLVKEVQKNYIYKNCMAKILDRHGKDGTKSQILANRTSAMLKDKAVNLSTKWRRERRKLSEKRKKAFERFPAKKIAGLSSDNECSTEEEIEDAETDEELKKKTERERIKQKKDLPPPRGLSRDKSSMDRDEISSEPSVEEIEKRTDGALKNYSSKSNRETPAGDFKEENEELAEYEEDKTKSEKQTISRQTARRRRGVRLKLGLRKIKLQVISVAIGFQKNHVKEQNSMIC</sequence>
<keyword evidence="3" id="KW-1185">Reference proteome</keyword>
<feature type="compositionally biased region" description="Polar residues" evidence="1">
    <location>
        <begin position="294"/>
        <end position="304"/>
    </location>
</feature>
<feature type="compositionally biased region" description="Basic and acidic residues" evidence="1">
    <location>
        <begin position="327"/>
        <end position="338"/>
    </location>
</feature>
<feature type="region of interest" description="Disordered" evidence="1">
    <location>
        <begin position="1"/>
        <end position="101"/>
    </location>
</feature>
<protein>
    <submittedName>
        <fullName evidence="2">Expressed protein</fullName>
    </submittedName>
</protein>
<organism evidence="2 3">
    <name type="scientific">Phakopsora pachyrhizi</name>
    <name type="common">Asian soybean rust disease fungus</name>
    <dbReference type="NCBI Taxonomy" id="170000"/>
    <lineage>
        <taxon>Eukaryota</taxon>
        <taxon>Fungi</taxon>
        <taxon>Dikarya</taxon>
        <taxon>Basidiomycota</taxon>
        <taxon>Pucciniomycotina</taxon>
        <taxon>Pucciniomycetes</taxon>
        <taxon>Pucciniales</taxon>
        <taxon>Phakopsoraceae</taxon>
        <taxon>Phakopsora</taxon>
    </lineage>
</organism>
<feature type="compositionally biased region" description="Basic and acidic residues" evidence="1">
    <location>
        <begin position="513"/>
        <end position="527"/>
    </location>
</feature>
<name>A0AAV0BS16_PHAPC</name>
<feature type="compositionally biased region" description="Low complexity" evidence="1">
    <location>
        <begin position="421"/>
        <end position="439"/>
    </location>
</feature>
<feature type="compositionally biased region" description="Low complexity" evidence="1">
    <location>
        <begin position="355"/>
        <end position="369"/>
    </location>
</feature>
<dbReference type="EMBL" id="CALTRL010006158">
    <property type="protein sequence ID" value="CAH7689914.1"/>
    <property type="molecule type" value="Genomic_DNA"/>
</dbReference>
<feature type="compositionally biased region" description="Polar residues" evidence="1">
    <location>
        <begin position="1"/>
        <end position="15"/>
    </location>
</feature>
<evidence type="ECO:0000313" key="3">
    <source>
        <dbReference type="Proteomes" id="UP001153365"/>
    </source>
</evidence>
<feature type="compositionally biased region" description="Basic and acidic residues" evidence="1">
    <location>
        <begin position="559"/>
        <end position="577"/>
    </location>
</feature>
<feature type="compositionally biased region" description="Basic residues" evidence="1">
    <location>
        <begin position="587"/>
        <end position="597"/>
    </location>
</feature>
<feature type="compositionally biased region" description="Basic and acidic residues" evidence="1">
    <location>
        <begin position="456"/>
        <end position="466"/>
    </location>
</feature>
<feature type="compositionally biased region" description="Polar residues" evidence="1">
    <location>
        <begin position="199"/>
        <end position="219"/>
    </location>
</feature>
<feature type="compositionally biased region" description="Polar residues" evidence="1">
    <location>
        <begin position="312"/>
        <end position="321"/>
    </location>
</feature>
<dbReference type="AlphaFoldDB" id="A0AAV0BS16"/>
<dbReference type="Proteomes" id="UP001153365">
    <property type="component" value="Unassembled WGS sequence"/>
</dbReference>
<proteinExistence type="predicted"/>
<feature type="region of interest" description="Disordered" evidence="1">
    <location>
        <begin position="732"/>
        <end position="850"/>
    </location>
</feature>
<feature type="region of interest" description="Disordered" evidence="1">
    <location>
        <begin position="199"/>
        <end position="220"/>
    </location>
</feature>
<reference evidence="2" key="1">
    <citation type="submission" date="2022-06" db="EMBL/GenBank/DDBJ databases">
        <authorList>
            <consortium name="SYNGENTA / RWTH Aachen University"/>
        </authorList>
    </citation>
    <scope>NUCLEOTIDE SEQUENCE</scope>
</reference>
<accession>A0AAV0BS16</accession>
<feature type="compositionally biased region" description="Basic and acidic residues" evidence="1">
    <location>
        <begin position="78"/>
        <end position="89"/>
    </location>
</feature>
<gene>
    <name evidence="2" type="ORF">PPACK8108_LOCUS25098</name>
</gene>